<dbReference type="EMBL" id="JAZAVJ010000063">
    <property type="protein sequence ID" value="KAK7416862.1"/>
    <property type="molecule type" value="Genomic_DNA"/>
</dbReference>
<dbReference type="PANTHER" id="PTHR48022:SF2">
    <property type="entry name" value="PLASTIDIC GLUCOSE TRANSPORTER 4"/>
    <property type="match status" value="1"/>
</dbReference>
<dbReference type="InterPro" id="IPR036259">
    <property type="entry name" value="MFS_trans_sf"/>
</dbReference>
<comment type="similarity">
    <text evidence="2">Belongs to the major facilitator superfamily. Sugar transporter (TC 2.A.1.1) family.</text>
</comment>
<dbReference type="Proteomes" id="UP001498476">
    <property type="component" value="Unassembled WGS sequence"/>
</dbReference>
<proteinExistence type="inferred from homology"/>
<evidence type="ECO:0000256" key="4">
    <source>
        <dbReference type="ARBA" id="ARBA00022989"/>
    </source>
</evidence>
<evidence type="ECO:0000259" key="6">
    <source>
        <dbReference type="PROSITE" id="PS50850"/>
    </source>
</evidence>
<evidence type="ECO:0000313" key="7">
    <source>
        <dbReference type="EMBL" id="KAK7416862.1"/>
    </source>
</evidence>
<reference evidence="7 8" key="1">
    <citation type="journal article" date="2025" name="Microbiol. Resour. Announc.">
        <title>Draft genome sequences for Neonectria magnoliae and Neonectria punicea, canker pathogens of Liriodendron tulipifera and Acer saccharum in West Virginia.</title>
        <authorList>
            <person name="Petronek H.M."/>
            <person name="Kasson M.T."/>
            <person name="Metheny A.M."/>
            <person name="Stauder C.M."/>
            <person name="Lovett B."/>
            <person name="Lynch S.C."/>
            <person name="Garnas J.R."/>
            <person name="Kasson L.R."/>
            <person name="Stajich J.E."/>
        </authorList>
    </citation>
    <scope>NUCLEOTIDE SEQUENCE [LARGE SCALE GENOMIC DNA]</scope>
    <source>
        <strain evidence="7 8">NRRL 64653</strain>
    </source>
</reference>
<dbReference type="InterPro" id="IPR050360">
    <property type="entry name" value="MFS_Sugar_Transporters"/>
</dbReference>
<evidence type="ECO:0000256" key="2">
    <source>
        <dbReference type="ARBA" id="ARBA00010992"/>
    </source>
</evidence>
<dbReference type="InterPro" id="IPR005828">
    <property type="entry name" value="MFS_sugar_transport-like"/>
</dbReference>
<dbReference type="InterPro" id="IPR020846">
    <property type="entry name" value="MFS_dom"/>
</dbReference>
<protein>
    <recommendedName>
        <fullName evidence="6">Major facilitator superfamily (MFS) profile domain-containing protein</fullName>
    </recommendedName>
</protein>
<sequence>MSIWAIYAAAIITAAKNRDHLLAGRVLNYIYIGMELAVVTIYQSEIVPARSRGFVVSTYQTSVIDGGLVVSAITRGTSDIPSNASWQIPFGLFFFVPTIVASTI</sequence>
<dbReference type="SUPFAM" id="SSF103473">
    <property type="entry name" value="MFS general substrate transporter"/>
    <property type="match status" value="1"/>
</dbReference>
<dbReference type="Pfam" id="PF00083">
    <property type="entry name" value="Sugar_tr"/>
    <property type="match status" value="1"/>
</dbReference>
<dbReference type="PROSITE" id="PS50850">
    <property type="entry name" value="MFS"/>
    <property type="match status" value="1"/>
</dbReference>
<keyword evidence="5" id="KW-0472">Membrane</keyword>
<keyword evidence="3" id="KW-0812">Transmembrane</keyword>
<comment type="caution">
    <text evidence="7">The sequence shown here is derived from an EMBL/GenBank/DDBJ whole genome shotgun (WGS) entry which is preliminary data.</text>
</comment>
<evidence type="ECO:0000313" key="8">
    <source>
        <dbReference type="Proteomes" id="UP001498476"/>
    </source>
</evidence>
<comment type="subcellular location">
    <subcellularLocation>
        <location evidence="1">Membrane</location>
        <topology evidence="1">Multi-pass membrane protein</topology>
    </subcellularLocation>
</comment>
<accession>A0ABR1H6V8</accession>
<dbReference type="PANTHER" id="PTHR48022">
    <property type="entry name" value="PLASTIDIC GLUCOSE TRANSPORTER 4"/>
    <property type="match status" value="1"/>
</dbReference>
<organism evidence="7 8">
    <name type="scientific">Neonectria punicea</name>
    <dbReference type="NCBI Taxonomy" id="979145"/>
    <lineage>
        <taxon>Eukaryota</taxon>
        <taxon>Fungi</taxon>
        <taxon>Dikarya</taxon>
        <taxon>Ascomycota</taxon>
        <taxon>Pezizomycotina</taxon>
        <taxon>Sordariomycetes</taxon>
        <taxon>Hypocreomycetidae</taxon>
        <taxon>Hypocreales</taxon>
        <taxon>Nectriaceae</taxon>
        <taxon>Neonectria</taxon>
    </lineage>
</organism>
<dbReference type="Gene3D" id="1.20.1250.20">
    <property type="entry name" value="MFS general substrate transporter like domains"/>
    <property type="match status" value="1"/>
</dbReference>
<evidence type="ECO:0000256" key="1">
    <source>
        <dbReference type="ARBA" id="ARBA00004141"/>
    </source>
</evidence>
<evidence type="ECO:0000256" key="3">
    <source>
        <dbReference type="ARBA" id="ARBA00022692"/>
    </source>
</evidence>
<gene>
    <name evidence="7" type="ORF">QQX98_004920</name>
</gene>
<keyword evidence="8" id="KW-1185">Reference proteome</keyword>
<keyword evidence="4" id="KW-1133">Transmembrane helix</keyword>
<name>A0ABR1H6V8_9HYPO</name>
<feature type="domain" description="Major facilitator superfamily (MFS) profile" evidence="6">
    <location>
        <begin position="1"/>
        <end position="104"/>
    </location>
</feature>
<evidence type="ECO:0000256" key="5">
    <source>
        <dbReference type="ARBA" id="ARBA00023136"/>
    </source>
</evidence>